<feature type="compositionally biased region" description="Polar residues" evidence="1">
    <location>
        <begin position="759"/>
        <end position="780"/>
    </location>
</feature>
<evidence type="ECO:0008006" key="6">
    <source>
        <dbReference type="Google" id="ProtNLM"/>
    </source>
</evidence>
<dbReference type="PROSITE" id="PS50234">
    <property type="entry name" value="VWFA"/>
    <property type="match status" value="1"/>
</dbReference>
<dbReference type="SUPFAM" id="SSF53300">
    <property type="entry name" value="vWA-like"/>
    <property type="match status" value="1"/>
</dbReference>
<reference evidence="4 5" key="1">
    <citation type="submission" date="2024-11" db="EMBL/GenBank/DDBJ databases">
        <title>Chromosome-level genome assembly of the freshwater bivalve Anodonta woodiana.</title>
        <authorList>
            <person name="Chen X."/>
        </authorList>
    </citation>
    <scope>NUCLEOTIDE SEQUENCE [LARGE SCALE GENOMIC DNA]</scope>
    <source>
        <strain evidence="4">MN2024</strain>
        <tissue evidence="4">Gills</tissue>
    </source>
</reference>
<evidence type="ECO:0000259" key="3">
    <source>
        <dbReference type="PROSITE" id="PS51468"/>
    </source>
</evidence>
<dbReference type="InterPro" id="IPR002035">
    <property type="entry name" value="VWF_A"/>
</dbReference>
<comment type="caution">
    <text evidence="4">The sequence shown here is derived from an EMBL/GenBank/DDBJ whole genome shotgun (WGS) entry which is preliminary data.</text>
</comment>
<proteinExistence type="predicted"/>
<dbReference type="PANTHER" id="PTHR45737">
    <property type="entry name" value="VON WILLEBRAND FACTOR A DOMAIN-CONTAINING PROTEIN 5A"/>
    <property type="match status" value="1"/>
</dbReference>
<protein>
    <recommendedName>
        <fullName evidence="6">von Willebrand factor A domain-containing protein 5A</fullName>
    </recommendedName>
</protein>
<dbReference type="SMART" id="SM00609">
    <property type="entry name" value="VIT"/>
    <property type="match status" value="1"/>
</dbReference>
<evidence type="ECO:0000256" key="1">
    <source>
        <dbReference type="SAM" id="MobiDB-lite"/>
    </source>
</evidence>
<dbReference type="PANTHER" id="PTHR45737:SF6">
    <property type="entry name" value="VON WILLEBRAND FACTOR A DOMAIN-CONTAINING PROTEIN 5A"/>
    <property type="match status" value="1"/>
</dbReference>
<dbReference type="Pfam" id="PF13768">
    <property type="entry name" value="VWA_3"/>
    <property type="match status" value="1"/>
</dbReference>
<dbReference type="InterPro" id="IPR013694">
    <property type="entry name" value="VIT"/>
</dbReference>
<feature type="domain" description="VIT" evidence="3">
    <location>
        <begin position="34"/>
        <end position="161"/>
    </location>
</feature>
<dbReference type="InterPro" id="IPR036465">
    <property type="entry name" value="vWFA_dom_sf"/>
</dbReference>
<evidence type="ECO:0000259" key="2">
    <source>
        <dbReference type="PROSITE" id="PS50234"/>
    </source>
</evidence>
<organism evidence="4 5">
    <name type="scientific">Sinanodonta woodiana</name>
    <name type="common">Chinese pond mussel</name>
    <name type="synonym">Anodonta woodiana</name>
    <dbReference type="NCBI Taxonomy" id="1069815"/>
    <lineage>
        <taxon>Eukaryota</taxon>
        <taxon>Metazoa</taxon>
        <taxon>Spiralia</taxon>
        <taxon>Lophotrochozoa</taxon>
        <taxon>Mollusca</taxon>
        <taxon>Bivalvia</taxon>
        <taxon>Autobranchia</taxon>
        <taxon>Heteroconchia</taxon>
        <taxon>Palaeoheterodonta</taxon>
        <taxon>Unionida</taxon>
        <taxon>Unionoidea</taxon>
        <taxon>Unionidae</taxon>
        <taxon>Unioninae</taxon>
        <taxon>Sinanodonta</taxon>
    </lineage>
</organism>
<dbReference type="SMART" id="SM00327">
    <property type="entry name" value="VWA"/>
    <property type="match status" value="1"/>
</dbReference>
<feature type="region of interest" description="Disordered" evidence="1">
    <location>
        <begin position="740"/>
        <end position="780"/>
    </location>
</feature>
<dbReference type="Proteomes" id="UP001634394">
    <property type="component" value="Unassembled WGS sequence"/>
</dbReference>
<evidence type="ECO:0000313" key="4">
    <source>
        <dbReference type="EMBL" id="KAL3888531.1"/>
    </source>
</evidence>
<accession>A0ABD3XQQ2</accession>
<dbReference type="PROSITE" id="PS51468">
    <property type="entry name" value="VIT"/>
    <property type="match status" value="1"/>
</dbReference>
<dbReference type="EMBL" id="JBJQND010000001">
    <property type="protein sequence ID" value="KAL3888531.1"/>
    <property type="molecule type" value="Genomic_DNA"/>
</dbReference>
<gene>
    <name evidence="4" type="ORF">ACJMK2_000897</name>
</gene>
<dbReference type="Pfam" id="PF08487">
    <property type="entry name" value="VIT"/>
    <property type="match status" value="1"/>
</dbReference>
<sequence>MGEAGLASSTTNYATTTPKYSYSEERRLEMDGYAAKAYGLVTLSQVPIPLSKVMISVTVKGFICSVESTLLYINSETSPVESIFVFPCGEYSCTVYKFQANIDGRKIAAQCVDKDELKESNKDKTTPFFLPGNGQEEDVFRCRLGQLPPQSQIRLVLTYSQELSFDKDGQLTFTLPSILNPRYSPEYKLLRDSEMLKSDHFVAYNRTAYEVDFTLLINGNVRIKNVDSPKEKIYVEYTSGKQVALVSLAEDFTFKFDHDISVVIQYEESYLPHAILERGSPNKNGFLQQDILMINYFPELLPSPEFECGEFIFLINTSGSMDVTRIEEAKSAMLLLLEILPKKCYFNVISFADTYAVLFDDERVEYSEDKHLLGMKFIQQITAVSGETNLEKPLQFVYSTGVMDGVNKQVFLITTAEEWDISENLFSQIRQQSDYARLFVVHIGENDAQSSEILTSLVQAGKGKKVFWSRSDNMDDKIKSLMRSALHFDLRNLKLTWDLPPTVKPVVVPNKKPAAIFAGERLIIYILLIGLNGQPTTYNCSVTLHGSMEDVDIEKKMEFSLCKMAHEEYESPIHCMAGKTTIRQLEMDKYNEDPETRSRIIFLSTSANLTSKYTVLAPVDHEGKVLNNLLISSQSGTPSHIDGATIPIHFGLSNHMFQTSKRKHVTNSDRNCGLPKSPKSSKGLNFSKLASFFKPKSKHLESSSNDVNLNNSEIEAIQMEFSSNCDVLPKKDTLHAKKKLLTRQRQISSGDEEERTHQNSELGNSTNGSSDGNEFSEVSQKIEQLKTGDAELDKILQLQHDDGYWNLTEDIAAATFNLPIREIKSRLGLQDNKITGTVVIIAWLRLCHEPTQEIWNPHGKLGASWLQKQRVVQKQAEKLISHAIEVLDAEYKLIQL</sequence>
<keyword evidence="5" id="KW-1185">Reference proteome</keyword>
<name>A0ABD3XQQ2_SINWO</name>
<dbReference type="Gene3D" id="3.40.50.410">
    <property type="entry name" value="von Willebrand factor, type A domain"/>
    <property type="match status" value="1"/>
</dbReference>
<dbReference type="AlphaFoldDB" id="A0ABD3XQQ2"/>
<evidence type="ECO:0000313" key="5">
    <source>
        <dbReference type="Proteomes" id="UP001634394"/>
    </source>
</evidence>
<feature type="domain" description="VWFA" evidence="2">
    <location>
        <begin position="310"/>
        <end position="486"/>
    </location>
</feature>